<dbReference type="Gene3D" id="1.10.287.1080">
    <property type="entry name" value="MazG-like"/>
    <property type="match status" value="2"/>
</dbReference>
<dbReference type="PANTHER" id="PTHR19288">
    <property type="entry name" value="4-NITROPHENYLPHOSPHATASE-RELATED"/>
    <property type="match status" value="1"/>
</dbReference>
<dbReference type="EMBL" id="JABANM010025908">
    <property type="protein sequence ID" value="KAF4713820.1"/>
    <property type="molecule type" value="Genomic_DNA"/>
</dbReference>
<comment type="caution">
    <text evidence="1">The sequence shown here is derived from an EMBL/GenBank/DDBJ whole genome shotgun (WGS) entry which is preliminary data.</text>
</comment>
<dbReference type="InterPro" id="IPR006357">
    <property type="entry name" value="HAD-SF_hydro_IIA"/>
</dbReference>
<dbReference type="Pfam" id="PF13242">
    <property type="entry name" value="Hydrolase_like"/>
    <property type="match status" value="1"/>
</dbReference>
<dbReference type="NCBIfam" id="TIGR01460">
    <property type="entry name" value="HAD-SF-IIA"/>
    <property type="match status" value="1"/>
</dbReference>
<dbReference type="AlphaFoldDB" id="A0A7J6R2H0"/>
<dbReference type="InterPro" id="IPR023214">
    <property type="entry name" value="HAD_sf"/>
</dbReference>
<dbReference type="Pfam" id="PF13344">
    <property type="entry name" value="Hydrolase_6"/>
    <property type="match status" value="1"/>
</dbReference>
<dbReference type="Proteomes" id="UP000574390">
    <property type="component" value="Unassembled WGS sequence"/>
</dbReference>
<dbReference type="Gene3D" id="3.40.50.1000">
    <property type="entry name" value="HAD superfamily/HAD-like"/>
    <property type="match status" value="2"/>
</dbReference>
<dbReference type="GO" id="GO:0016791">
    <property type="term" value="F:phosphatase activity"/>
    <property type="evidence" value="ECO:0007669"/>
    <property type="project" value="TreeGrafter"/>
</dbReference>
<dbReference type="SUPFAM" id="SSF56784">
    <property type="entry name" value="HAD-like"/>
    <property type="match status" value="1"/>
</dbReference>
<gene>
    <name evidence="1" type="ORF">FOZ62_026302</name>
</gene>
<evidence type="ECO:0000313" key="1">
    <source>
        <dbReference type="EMBL" id="KAF4713820.1"/>
    </source>
</evidence>
<dbReference type="InterPro" id="IPR036412">
    <property type="entry name" value="HAD-like_sf"/>
</dbReference>
<organism evidence="1 2">
    <name type="scientific">Perkinsus olseni</name>
    <name type="common">Perkinsus atlanticus</name>
    <dbReference type="NCBI Taxonomy" id="32597"/>
    <lineage>
        <taxon>Eukaryota</taxon>
        <taxon>Sar</taxon>
        <taxon>Alveolata</taxon>
        <taxon>Perkinsozoa</taxon>
        <taxon>Perkinsea</taxon>
        <taxon>Perkinsida</taxon>
        <taxon>Perkinsidae</taxon>
        <taxon>Perkinsus</taxon>
    </lineage>
</organism>
<dbReference type="PANTHER" id="PTHR19288:SF93">
    <property type="entry name" value="FI11325P-RELATED"/>
    <property type="match status" value="1"/>
</dbReference>
<evidence type="ECO:0000313" key="2">
    <source>
        <dbReference type="Proteomes" id="UP000574390"/>
    </source>
</evidence>
<dbReference type="GO" id="GO:0005737">
    <property type="term" value="C:cytoplasm"/>
    <property type="evidence" value="ECO:0007669"/>
    <property type="project" value="TreeGrafter"/>
</dbReference>
<proteinExistence type="predicted"/>
<name>A0A7J6R2H0_PEROL</name>
<dbReference type="SUPFAM" id="SSF101386">
    <property type="entry name" value="all-alpha NTP pyrophosphatases"/>
    <property type="match status" value="2"/>
</dbReference>
<sequence length="517" mass="56506">MNIPSASAHVTSVHEIVANHDTFIFDCDGVIWQGGCMIPGVDKFLKSLQNAGKKYVFVTNTSSRSREGTWARFADIGLGDHCCKEMMSCYFTARVIQKRHPNARRIYVIGGSGLVQELEALGISCVTDQHEACDEPLTEERFKSMAEEMAQPSSAKIDGIVVGWDLSFSFKQICRASLAFQLADEDFFFYATNDDSFDRIGPWKIPATGTILASLNAVARISERPDAEVLGKPNPEFLQFVMAEQQLEASRSVVIGDRLDTDILMAKRAGVASCLVLSGCCSKVDLDNSSIAPDYVIDSEQASDVSFQVFASPDGSPLMFHRPEVPDKAAAPIRDIQRKLSKGTTPAACGLRVARAAGLVAETLQWKGEGTKALSDGESEKLSDRLHALIRLILVTANCLSIDVAEAAGLKVAKNKAKYPAEIVRGSSAKYNEYDSYTPRKCRVGGARDVETLEQMAEEMTQFAIDRDWLQYHTPRNLTLALCGEVGELCELLAEQDGAKECSNDSPEAEEISDCLL</sequence>
<accession>A0A7J6R2H0</accession>
<reference evidence="1 2" key="1">
    <citation type="submission" date="2020-04" db="EMBL/GenBank/DDBJ databases">
        <title>Perkinsus olseni comparative genomics.</title>
        <authorList>
            <person name="Bogema D.R."/>
        </authorList>
    </citation>
    <scope>NUCLEOTIDE SEQUENCE [LARGE SCALE GENOMIC DNA]</scope>
    <source>
        <strain evidence="1">ATCC PRA-205</strain>
    </source>
</reference>
<protein>
    <submittedName>
        <fullName evidence="1">Uncharacterized protein</fullName>
    </submittedName>
</protein>